<evidence type="ECO:0008006" key="3">
    <source>
        <dbReference type="Google" id="ProtNLM"/>
    </source>
</evidence>
<proteinExistence type="predicted"/>
<dbReference type="InterPro" id="IPR036913">
    <property type="entry name" value="YegP-like_sf"/>
</dbReference>
<dbReference type="EMBL" id="JALJCU010000021">
    <property type="protein sequence ID" value="MCQ9121610.1"/>
    <property type="molecule type" value="Genomic_DNA"/>
</dbReference>
<evidence type="ECO:0000313" key="2">
    <source>
        <dbReference type="Proteomes" id="UP001206350"/>
    </source>
</evidence>
<comment type="caution">
    <text evidence="1">The sequence shown here is derived from an EMBL/GenBank/DDBJ whole genome shotgun (WGS) entry which is preliminary data.</text>
</comment>
<dbReference type="SUPFAM" id="SSF160113">
    <property type="entry name" value="YegP-like"/>
    <property type="match status" value="1"/>
</dbReference>
<gene>
    <name evidence="1" type="ORF">MUU45_001160</name>
</gene>
<name>A0AAW5LDT6_9PAST</name>
<protein>
    <recommendedName>
        <fullName evidence="3">DUF1508 domain-containing protein</fullName>
    </recommendedName>
</protein>
<keyword evidence="2" id="KW-1185">Reference proteome</keyword>
<dbReference type="RefSeq" id="WP_256891942.1">
    <property type="nucleotide sequence ID" value="NZ_JALJCU010000021.1"/>
</dbReference>
<evidence type="ECO:0000313" key="1">
    <source>
        <dbReference type="EMBL" id="MCQ9121610.1"/>
    </source>
</evidence>
<dbReference type="Gene3D" id="3.30.160.160">
    <property type="entry name" value="YegP-like"/>
    <property type="match status" value="1"/>
</dbReference>
<accession>A0AAW5LDT6</accession>
<dbReference type="Proteomes" id="UP001206350">
    <property type="component" value="Unassembled WGS sequence"/>
</dbReference>
<sequence length="61" mass="7284">MWFEVYLDNENKWRWRLCQLSSSGNKLIYATGHQGYNEKSICEIDIKNVKLTNESTPIRYV</sequence>
<organism evidence="1 2">
    <name type="scientific">Rodentibacter pneumotropicus</name>
    <dbReference type="NCBI Taxonomy" id="758"/>
    <lineage>
        <taxon>Bacteria</taxon>
        <taxon>Pseudomonadati</taxon>
        <taxon>Pseudomonadota</taxon>
        <taxon>Gammaproteobacteria</taxon>
        <taxon>Pasteurellales</taxon>
        <taxon>Pasteurellaceae</taxon>
        <taxon>Rodentibacter</taxon>
    </lineage>
</organism>
<dbReference type="AlphaFoldDB" id="A0AAW5LDT6"/>
<reference evidence="1 2" key="1">
    <citation type="journal article" date="2022" name="Microbiol. Spectr.">
        <title>Microbiota of the Pregnant Mouse: Characterization of the Bacterial Communities in the Oral Cavity, Lung, Intestine, and Vagina through Culture and DNA Sequencing.</title>
        <authorList>
            <person name="Greenberg J.M."/>
            <person name="Romero R."/>
            <person name="Winters A.D."/>
            <person name="Galaz J."/>
            <person name="Garcia-Flores V."/>
            <person name="Arenas-Hernandez M."/>
            <person name="Panzer J."/>
            <person name="Shaffer Z."/>
            <person name="Kracht D.J."/>
            <person name="Gomez-Lopez N."/>
            <person name="Theis K.R."/>
        </authorList>
    </citation>
    <scope>NUCLEOTIDE SEQUENCE [LARGE SCALE GENOMIC DNA]</scope>
    <source>
        <strain evidence="1 2">MAC-C1-H1</strain>
    </source>
</reference>